<evidence type="ECO:0000313" key="6">
    <source>
        <dbReference type="EMBL" id="APZ42877.1"/>
    </source>
</evidence>
<sequence length="202" mass="22840">MDAAQLKRILEAALLAAGEPLPIERMEKLFAGESDAPDRRALRDALKALDEDCAARGYELREVGSGYRYQVRQELSRWVGRLWEERPPRYSRATLETLALIAYRQPVTRGEIEDVRGVAVSSHIIKSLQERDWIRVVGHREVPGRPALYATTRGFLDYFNLKSLDELPPLAELKNIDKLHPELDLNDPDGRADEAAAARPEA</sequence>
<evidence type="ECO:0000256" key="2">
    <source>
        <dbReference type="ARBA" id="ARBA00022618"/>
    </source>
</evidence>
<dbReference type="InterPro" id="IPR036388">
    <property type="entry name" value="WH-like_DNA-bd_sf"/>
</dbReference>
<feature type="region of interest" description="Disordered" evidence="5">
    <location>
        <begin position="181"/>
        <end position="202"/>
    </location>
</feature>
<protein>
    <submittedName>
        <fullName evidence="6">SMC-Scp complex subunit ScpB</fullName>
    </submittedName>
</protein>
<keyword evidence="3" id="KW-0159">Chromosome partition</keyword>
<evidence type="ECO:0000313" key="7">
    <source>
        <dbReference type="Proteomes" id="UP000243807"/>
    </source>
</evidence>
<dbReference type="RefSeq" id="WP_076836525.1">
    <property type="nucleotide sequence ID" value="NZ_CP019434.1"/>
</dbReference>
<dbReference type="PANTHER" id="PTHR34298">
    <property type="entry name" value="SEGREGATION AND CONDENSATION PROTEIN B"/>
    <property type="match status" value="1"/>
</dbReference>
<evidence type="ECO:0000256" key="1">
    <source>
        <dbReference type="ARBA" id="ARBA00022490"/>
    </source>
</evidence>
<dbReference type="AlphaFoldDB" id="A0A1P8UG96"/>
<accession>A0A1P8UG96</accession>
<evidence type="ECO:0000256" key="3">
    <source>
        <dbReference type="ARBA" id="ARBA00022829"/>
    </source>
</evidence>
<keyword evidence="1" id="KW-0963">Cytoplasm</keyword>
<dbReference type="InterPro" id="IPR036390">
    <property type="entry name" value="WH_DNA-bd_sf"/>
</dbReference>
<evidence type="ECO:0000256" key="4">
    <source>
        <dbReference type="ARBA" id="ARBA00023306"/>
    </source>
</evidence>
<dbReference type="PANTHER" id="PTHR34298:SF2">
    <property type="entry name" value="SEGREGATION AND CONDENSATION PROTEIN B"/>
    <property type="match status" value="1"/>
</dbReference>
<proteinExistence type="predicted"/>
<keyword evidence="4" id="KW-0131">Cell cycle</keyword>
<keyword evidence="7" id="KW-1185">Reference proteome</keyword>
<gene>
    <name evidence="6" type="ORF">BW247_07035</name>
</gene>
<dbReference type="Pfam" id="PF04079">
    <property type="entry name" value="SMC_ScpB"/>
    <property type="match status" value="1"/>
</dbReference>
<dbReference type="STRING" id="1765967.BW247_07035"/>
<dbReference type="KEGG" id="afy:BW247_07035"/>
<dbReference type="PIRSF" id="PIRSF019345">
    <property type="entry name" value="ScpB"/>
    <property type="match status" value="1"/>
</dbReference>
<dbReference type="Proteomes" id="UP000243807">
    <property type="component" value="Chromosome"/>
</dbReference>
<dbReference type="Gene3D" id="1.10.10.10">
    <property type="entry name" value="Winged helix-like DNA-binding domain superfamily/Winged helix DNA-binding domain"/>
    <property type="match status" value="2"/>
</dbReference>
<organism evidence="6 7">
    <name type="scientific">Acidihalobacter ferrooxydans</name>
    <dbReference type="NCBI Taxonomy" id="1765967"/>
    <lineage>
        <taxon>Bacteria</taxon>
        <taxon>Pseudomonadati</taxon>
        <taxon>Pseudomonadota</taxon>
        <taxon>Gammaproteobacteria</taxon>
        <taxon>Chromatiales</taxon>
        <taxon>Ectothiorhodospiraceae</taxon>
        <taxon>Acidihalobacter</taxon>
    </lineage>
</organism>
<reference evidence="6 7" key="1">
    <citation type="submission" date="2017-01" db="EMBL/GenBank/DDBJ databases">
        <title>Draft sequence of Acidihalobacter ferrooxidans strain DSM 14175 (strain V8).</title>
        <authorList>
            <person name="Khaleque H.N."/>
            <person name="Ramsay J.P."/>
            <person name="Murphy R.J.T."/>
            <person name="Kaksonen A.H."/>
            <person name="Boxall N.J."/>
            <person name="Watkin E.L.J."/>
        </authorList>
    </citation>
    <scope>NUCLEOTIDE SEQUENCE [LARGE SCALE GENOMIC DNA]</scope>
    <source>
        <strain evidence="6 7">V8</strain>
    </source>
</reference>
<dbReference type="GO" id="GO:0051301">
    <property type="term" value="P:cell division"/>
    <property type="evidence" value="ECO:0007669"/>
    <property type="project" value="UniProtKB-KW"/>
</dbReference>
<dbReference type="GO" id="GO:0051304">
    <property type="term" value="P:chromosome separation"/>
    <property type="evidence" value="ECO:0007669"/>
    <property type="project" value="InterPro"/>
</dbReference>
<dbReference type="InterPro" id="IPR005234">
    <property type="entry name" value="ScpB_csome_segregation"/>
</dbReference>
<name>A0A1P8UG96_9GAMM</name>
<dbReference type="NCBIfam" id="TIGR00281">
    <property type="entry name" value="SMC-Scp complex subunit ScpB"/>
    <property type="match status" value="1"/>
</dbReference>
<keyword evidence="2" id="KW-0132">Cell division</keyword>
<evidence type="ECO:0000256" key="5">
    <source>
        <dbReference type="SAM" id="MobiDB-lite"/>
    </source>
</evidence>
<dbReference type="SUPFAM" id="SSF46785">
    <property type="entry name" value="Winged helix' DNA-binding domain"/>
    <property type="match status" value="2"/>
</dbReference>
<dbReference type="OrthoDB" id="9806226at2"/>
<dbReference type="EMBL" id="CP019434">
    <property type="protein sequence ID" value="APZ42877.1"/>
    <property type="molecule type" value="Genomic_DNA"/>
</dbReference>